<gene>
    <name evidence="2" type="ORF">SLINC_5453</name>
</gene>
<protein>
    <submittedName>
        <fullName evidence="2">Uncharacterized protein</fullName>
    </submittedName>
</protein>
<evidence type="ECO:0000313" key="3">
    <source>
        <dbReference type="Proteomes" id="UP000092598"/>
    </source>
</evidence>
<dbReference type="Pfam" id="PF13649">
    <property type="entry name" value="Methyltransf_25"/>
    <property type="match status" value="1"/>
</dbReference>
<dbReference type="GO" id="GO:0008168">
    <property type="term" value="F:methyltransferase activity"/>
    <property type="evidence" value="ECO:0007669"/>
    <property type="project" value="UniProtKB-ARBA"/>
</dbReference>
<dbReference type="Gene3D" id="3.40.50.150">
    <property type="entry name" value="Vaccinia Virus protein VP39"/>
    <property type="match status" value="1"/>
</dbReference>
<dbReference type="Proteomes" id="UP000092598">
    <property type="component" value="Chromosome"/>
</dbReference>
<evidence type="ECO:0000313" key="2">
    <source>
        <dbReference type="EMBL" id="ANS67677.1"/>
    </source>
</evidence>
<organism evidence="2 3">
    <name type="scientific">Streptomyces lincolnensis</name>
    <dbReference type="NCBI Taxonomy" id="1915"/>
    <lineage>
        <taxon>Bacteria</taxon>
        <taxon>Bacillati</taxon>
        <taxon>Actinomycetota</taxon>
        <taxon>Actinomycetes</taxon>
        <taxon>Kitasatosporales</taxon>
        <taxon>Streptomycetaceae</taxon>
        <taxon>Streptomyces</taxon>
    </lineage>
</organism>
<proteinExistence type="predicted"/>
<sequence>MPTKVDETDPAADVAEFSDVDRAPDASWFISFMDRANAQPEYARIRISLAEGLGDLTGRSVLDVGCGTGDDALELAALAGPGGSVTGVDLSEAMVEEARSRAEARGRKVEFRAGDVRKLDFPDGTFDAVRAKLVLMHCEGLDTAAAELVRVVRPGGRVAVFDYDFDTTTVDHPDKELTRRLIQFLTDGHPGGWSGRQLRRRFTGLGLTDVRTVAHTVVIPYEFFRATVGGRLQGAVDAGQLPISAGELAQWWLPLEEQARSDSFFTSLTGFMVAGTR</sequence>
<keyword evidence="1" id="KW-0808">Transferase</keyword>
<dbReference type="CDD" id="cd02440">
    <property type="entry name" value="AdoMet_MTases"/>
    <property type="match status" value="1"/>
</dbReference>
<accession>A0A1B1MGN1</accession>
<evidence type="ECO:0000256" key="1">
    <source>
        <dbReference type="ARBA" id="ARBA00022679"/>
    </source>
</evidence>
<reference evidence="2 3" key="1">
    <citation type="submission" date="2016-07" db="EMBL/GenBank/DDBJ databases">
        <title>Enhancement of antibiotic productionsby engineered nitrateutilization in actinobacteria.</title>
        <authorList>
            <person name="Meng S.C."/>
        </authorList>
    </citation>
    <scope>NUCLEOTIDE SEQUENCE [LARGE SCALE GENOMIC DNA]</scope>
    <source>
        <strain evidence="2 3">NRRL 2936</strain>
    </source>
</reference>
<keyword evidence="3" id="KW-1185">Reference proteome</keyword>
<dbReference type="RefSeq" id="WP_067438870.1">
    <property type="nucleotide sequence ID" value="NZ_CP016438.1"/>
</dbReference>
<dbReference type="InterPro" id="IPR029063">
    <property type="entry name" value="SAM-dependent_MTases_sf"/>
</dbReference>
<dbReference type="EMBL" id="CP016438">
    <property type="protein sequence ID" value="ANS67677.1"/>
    <property type="molecule type" value="Genomic_DNA"/>
</dbReference>
<name>A0A1B1MGN1_STRLN</name>
<dbReference type="GO" id="GO:0017000">
    <property type="term" value="P:antibiotic biosynthetic process"/>
    <property type="evidence" value="ECO:0007669"/>
    <property type="project" value="UniProtKB-ARBA"/>
</dbReference>
<dbReference type="AlphaFoldDB" id="A0A1B1MGN1"/>
<dbReference type="KEGG" id="sls:SLINC_5453"/>
<dbReference type="STRING" id="1915.SLINC_5453"/>
<dbReference type="InterPro" id="IPR041698">
    <property type="entry name" value="Methyltransf_25"/>
</dbReference>
<dbReference type="SUPFAM" id="SSF53335">
    <property type="entry name" value="S-adenosyl-L-methionine-dependent methyltransferases"/>
    <property type="match status" value="1"/>
</dbReference>
<dbReference type="PANTHER" id="PTHR43861">
    <property type="entry name" value="TRANS-ACONITATE 2-METHYLTRANSFERASE-RELATED"/>
    <property type="match status" value="1"/>
</dbReference>
<dbReference type="OrthoDB" id="9791837at2"/>